<dbReference type="AlphaFoldDB" id="A0AAJ1T6R1"/>
<evidence type="ECO:0000256" key="4">
    <source>
        <dbReference type="ARBA" id="ARBA00023125"/>
    </source>
</evidence>
<evidence type="ECO:0000256" key="1">
    <source>
        <dbReference type="ARBA" id="ARBA00002190"/>
    </source>
</evidence>
<dbReference type="GO" id="GO:0004803">
    <property type="term" value="F:transposase activity"/>
    <property type="evidence" value="ECO:0007669"/>
    <property type="project" value="UniProtKB-UniRule"/>
</dbReference>
<evidence type="ECO:0000313" key="8">
    <source>
        <dbReference type="Proteomes" id="UP001237207"/>
    </source>
</evidence>
<sequence>MTHLQFNLNMDVLKDSVMNSNIEAVVKSTIVLVLNEFMEKERDEYLQAKAYERTSERQDYRNGYYERDFIMSIGKIKLKVPRTRNGDFAPSVFERYARVDQAFVLSMLEMVVNGVSTRKVTKVVEQLCGEQVSKSFVSSLTEQLDPIVRKWANRPLNVQYFPYIFVDAMYIKVREHHKVVSKAVYIATGINQENKREVIGFKVDHNENYEAWSEFFSGLKSRGLQSPNLIISDAHKGLKKAIEKEFIGTSWQRCTVHFKRNIIDKLPKKGMEEIVLDLKRIFEAVKVKDARSFRDEFFKRYEGNTKLEKALEVLDEGFEDAIQYLSQPVKWHRYIHSTNSLERLNQEVRRRERVIRIFPNTQSAYRLIGAILMDYDEEQTRKQPIFVKNEQ</sequence>
<evidence type="ECO:0000313" key="7">
    <source>
        <dbReference type="EMBL" id="MDQ0216909.1"/>
    </source>
</evidence>
<comment type="caution">
    <text evidence="7">The sequence shown here is derived from an EMBL/GenBank/DDBJ whole genome shotgun (WGS) entry which is preliminary data.</text>
</comment>
<keyword evidence="6" id="KW-0814">Transposable element</keyword>
<dbReference type="InterPro" id="IPR001207">
    <property type="entry name" value="Transposase_mutator"/>
</dbReference>
<dbReference type="GO" id="GO:0006313">
    <property type="term" value="P:DNA transposition"/>
    <property type="evidence" value="ECO:0007669"/>
    <property type="project" value="UniProtKB-UniRule"/>
</dbReference>
<evidence type="ECO:0000256" key="6">
    <source>
        <dbReference type="RuleBase" id="RU365089"/>
    </source>
</evidence>
<dbReference type="Proteomes" id="UP001237207">
    <property type="component" value="Unassembled WGS sequence"/>
</dbReference>
<dbReference type="PANTHER" id="PTHR33217">
    <property type="entry name" value="TRANSPOSASE FOR INSERTION SEQUENCE ELEMENT IS1081"/>
    <property type="match status" value="1"/>
</dbReference>
<evidence type="ECO:0000256" key="5">
    <source>
        <dbReference type="ARBA" id="ARBA00023172"/>
    </source>
</evidence>
<comment type="function">
    <text evidence="1 6">Required for the transposition of the insertion element.</text>
</comment>
<keyword evidence="4 6" id="KW-0238">DNA-binding</keyword>
<organism evidence="7 8">
    <name type="scientific">Oikeobacillus pervagus</name>
    <dbReference type="NCBI Taxonomy" id="1325931"/>
    <lineage>
        <taxon>Bacteria</taxon>
        <taxon>Bacillati</taxon>
        <taxon>Bacillota</taxon>
        <taxon>Bacilli</taxon>
        <taxon>Bacillales</taxon>
        <taxon>Bacillaceae</taxon>
        <taxon>Oikeobacillus</taxon>
    </lineage>
</organism>
<evidence type="ECO:0000256" key="3">
    <source>
        <dbReference type="ARBA" id="ARBA00022578"/>
    </source>
</evidence>
<dbReference type="PANTHER" id="PTHR33217:SF7">
    <property type="entry name" value="TRANSPOSASE FOR INSERTION SEQUENCE ELEMENT IS1081"/>
    <property type="match status" value="1"/>
</dbReference>
<accession>A0AAJ1T6R1</accession>
<protein>
    <recommendedName>
        <fullName evidence="6">Mutator family transposase</fullName>
    </recommendedName>
</protein>
<dbReference type="NCBIfam" id="NF033543">
    <property type="entry name" value="transpos_IS256"/>
    <property type="match status" value="1"/>
</dbReference>
<dbReference type="EMBL" id="JAUSUC010000104">
    <property type="protein sequence ID" value="MDQ0216909.1"/>
    <property type="molecule type" value="Genomic_DNA"/>
</dbReference>
<keyword evidence="5 6" id="KW-0233">DNA recombination</keyword>
<name>A0AAJ1T6R1_9BACI</name>
<dbReference type="RefSeq" id="WP_307258976.1">
    <property type="nucleotide sequence ID" value="NZ_JAUSUC010000104.1"/>
</dbReference>
<evidence type="ECO:0000256" key="2">
    <source>
        <dbReference type="ARBA" id="ARBA00010961"/>
    </source>
</evidence>
<gene>
    <name evidence="7" type="ORF">J2S13_003427</name>
</gene>
<dbReference type="Pfam" id="PF00872">
    <property type="entry name" value="Transposase_mut"/>
    <property type="match status" value="1"/>
</dbReference>
<dbReference type="GO" id="GO:0003677">
    <property type="term" value="F:DNA binding"/>
    <property type="evidence" value="ECO:0007669"/>
    <property type="project" value="UniProtKB-UniRule"/>
</dbReference>
<keyword evidence="3 6" id="KW-0815">Transposition</keyword>
<keyword evidence="8" id="KW-1185">Reference proteome</keyword>
<reference evidence="7" key="1">
    <citation type="submission" date="2023-07" db="EMBL/GenBank/DDBJ databases">
        <title>Genomic Encyclopedia of Type Strains, Phase IV (KMG-IV): sequencing the most valuable type-strain genomes for metagenomic binning, comparative biology and taxonomic classification.</title>
        <authorList>
            <person name="Goeker M."/>
        </authorList>
    </citation>
    <scope>NUCLEOTIDE SEQUENCE</scope>
    <source>
        <strain evidence="7">DSM 23947</strain>
    </source>
</reference>
<proteinExistence type="inferred from homology"/>
<comment type="similarity">
    <text evidence="2 6">Belongs to the transposase mutator family.</text>
</comment>